<comment type="caution">
    <text evidence="3">The sequence shown here is derived from an EMBL/GenBank/DDBJ whole genome shotgun (WGS) entry which is preliminary data.</text>
</comment>
<dbReference type="AlphaFoldDB" id="A0A150PCN0"/>
<dbReference type="Proteomes" id="UP000075604">
    <property type="component" value="Unassembled WGS sequence"/>
</dbReference>
<accession>A0A150PCN0</accession>
<evidence type="ECO:0000256" key="1">
    <source>
        <dbReference type="SAM" id="MobiDB-lite"/>
    </source>
</evidence>
<dbReference type="SUPFAM" id="SSF56219">
    <property type="entry name" value="DNase I-like"/>
    <property type="match status" value="1"/>
</dbReference>
<evidence type="ECO:0000313" key="4">
    <source>
        <dbReference type="Proteomes" id="UP000075604"/>
    </source>
</evidence>
<feature type="region of interest" description="Disordered" evidence="1">
    <location>
        <begin position="264"/>
        <end position="286"/>
    </location>
</feature>
<reference evidence="3 4" key="1">
    <citation type="submission" date="2014-02" db="EMBL/GenBank/DDBJ databases">
        <title>The small core and large imbalanced accessory genome model reveals a collaborative survival strategy of Sorangium cellulosum strains in nature.</title>
        <authorList>
            <person name="Han K."/>
            <person name="Peng R."/>
            <person name="Blom J."/>
            <person name="Li Y.-Z."/>
        </authorList>
    </citation>
    <scope>NUCLEOTIDE SEQUENCE [LARGE SCALE GENOMIC DNA]</scope>
    <source>
        <strain evidence="3 4">So0157-18</strain>
    </source>
</reference>
<name>A0A150PCN0_SORCE</name>
<evidence type="ECO:0000259" key="2">
    <source>
        <dbReference type="Pfam" id="PF19580"/>
    </source>
</evidence>
<dbReference type="GO" id="GO:0003824">
    <property type="term" value="F:catalytic activity"/>
    <property type="evidence" value="ECO:0007669"/>
    <property type="project" value="InterPro"/>
</dbReference>
<evidence type="ECO:0000313" key="3">
    <source>
        <dbReference type="EMBL" id="KYF53451.1"/>
    </source>
</evidence>
<protein>
    <recommendedName>
        <fullName evidence="2">Endonuclease/exonuclease/phosphatase domain-containing protein</fullName>
    </recommendedName>
</protein>
<feature type="domain" description="Endonuclease/exonuclease/phosphatase" evidence="2">
    <location>
        <begin position="39"/>
        <end position="138"/>
    </location>
</feature>
<organism evidence="3 4">
    <name type="scientific">Sorangium cellulosum</name>
    <name type="common">Polyangium cellulosum</name>
    <dbReference type="NCBI Taxonomy" id="56"/>
    <lineage>
        <taxon>Bacteria</taxon>
        <taxon>Pseudomonadati</taxon>
        <taxon>Myxococcota</taxon>
        <taxon>Polyangia</taxon>
        <taxon>Polyangiales</taxon>
        <taxon>Polyangiaceae</taxon>
        <taxon>Sorangium</taxon>
    </lineage>
</organism>
<dbReference type="Pfam" id="PF19580">
    <property type="entry name" value="Exo_endo_phos_3"/>
    <property type="match status" value="1"/>
</dbReference>
<dbReference type="EMBL" id="JELX01003037">
    <property type="protein sequence ID" value="KYF53451.1"/>
    <property type="molecule type" value="Genomic_DNA"/>
</dbReference>
<feature type="compositionally biased region" description="Basic and acidic residues" evidence="1">
    <location>
        <begin position="270"/>
        <end position="286"/>
    </location>
</feature>
<dbReference type="Gene3D" id="3.60.10.10">
    <property type="entry name" value="Endonuclease/exonuclease/phosphatase"/>
    <property type="match status" value="1"/>
</dbReference>
<dbReference type="InterPro" id="IPR005135">
    <property type="entry name" value="Endo/exonuclease/phosphatase"/>
</dbReference>
<sequence length="286" mass="32184">MNELVRQLAMPLLVWEPCRNTDYAHTGLAILARKERFASLHLVTKYPDSSFSRPRFIVARCVLGERSEPFFFIVNHWRSRVEVGQSRAAEAETDRVHTAEALSTWLAQNGADTCAIVVGDFNAEPFEKPFGKPGLQAGRYFRPLVYPRLYNTARRFITEPDYCEVAVARGAAYRASRARTTLDYYDKERPVSVVFDQLLVTERAIAGGPVVLQEGTIEYAFDNTIGHHLPDGDRRPTRWSFIGRVARGASDHFPLTAKFLVRTEAGHGQGRAEEEGRRAAERRGGG</sequence>
<proteinExistence type="predicted"/>
<gene>
    <name evidence="3" type="ORF">BE04_24810</name>
</gene>
<dbReference type="InterPro" id="IPR036691">
    <property type="entry name" value="Endo/exonu/phosph_ase_sf"/>
</dbReference>